<protein>
    <submittedName>
        <fullName evidence="1">Uncharacterized protein</fullName>
    </submittedName>
</protein>
<dbReference type="EMBL" id="DS028098">
    <property type="protein sequence ID" value="KMP08735.1"/>
    <property type="molecule type" value="Genomic_DNA"/>
</dbReference>
<evidence type="ECO:0000313" key="2">
    <source>
        <dbReference type="Proteomes" id="UP000054565"/>
    </source>
</evidence>
<evidence type="ECO:0000313" key="1">
    <source>
        <dbReference type="EMBL" id="KMP08735.1"/>
    </source>
</evidence>
<dbReference type="Proteomes" id="UP000054565">
    <property type="component" value="Unassembled WGS sequence"/>
</dbReference>
<name>A0A0J6YM23_COCIT</name>
<organism evidence="1 2">
    <name type="scientific">Coccidioides immitis RMSCC 2394</name>
    <dbReference type="NCBI Taxonomy" id="404692"/>
    <lineage>
        <taxon>Eukaryota</taxon>
        <taxon>Fungi</taxon>
        <taxon>Dikarya</taxon>
        <taxon>Ascomycota</taxon>
        <taxon>Pezizomycotina</taxon>
        <taxon>Eurotiomycetes</taxon>
        <taxon>Eurotiomycetidae</taxon>
        <taxon>Onygenales</taxon>
        <taxon>Onygenaceae</taxon>
        <taxon>Coccidioides</taxon>
    </lineage>
</organism>
<reference evidence="2" key="1">
    <citation type="journal article" date="2010" name="Genome Res.">
        <title>Population genomic sequencing of Coccidioides fungi reveals recent hybridization and transposon control.</title>
        <authorList>
            <person name="Neafsey D.E."/>
            <person name="Barker B.M."/>
            <person name="Sharpton T.J."/>
            <person name="Stajich J.E."/>
            <person name="Park D.J."/>
            <person name="Whiston E."/>
            <person name="Hung C.-Y."/>
            <person name="McMahan C."/>
            <person name="White J."/>
            <person name="Sykes S."/>
            <person name="Heiman D."/>
            <person name="Young S."/>
            <person name="Zeng Q."/>
            <person name="Abouelleil A."/>
            <person name="Aftuck L."/>
            <person name="Bessette D."/>
            <person name="Brown A."/>
            <person name="FitzGerald M."/>
            <person name="Lui A."/>
            <person name="Macdonald J.P."/>
            <person name="Priest M."/>
            <person name="Orbach M.J."/>
            <person name="Galgiani J.N."/>
            <person name="Kirkland T.N."/>
            <person name="Cole G.T."/>
            <person name="Birren B.W."/>
            <person name="Henn M.R."/>
            <person name="Taylor J.W."/>
            <person name="Rounsley S.D."/>
        </authorList>
    </citation>
    <scope>NUCLEOTIDE SEQUENCE [LARGE SCALE GENOMIC DNA]</scope>
    <source>
        <strain evidence="2">RMSCC 2394</strain>
    </source>
</reference>
<proteinExistence type="predicted"/>
<gene>
    <name evidence="1" type="ORF">CIRG_08416</name>
</gene>
<dbReference type="AlphaFoldDB" id="A0A0J6YM23"/>
<sequence>MGLVRIDEPRNAGSRSINFSWSITVLNHQKKYMIDRAREKYSPSFRVRVQIGFLASVLLGHVCLRLVQKVIRGGKGEDVQQKILSLDEECRRFRSRRPFLFIDIGPETSWLSTRRAFII</sequence>
<accession>A0A0J6YM23</accession>